<feature type="domain" description="Cytochrome oxidase subunit I profile" evidence="4">
    <location>
        <begin position="200"/>
        <end position="400"/>
    </location>
</feature>
<dbReference type="InterPro" id="IPR023616">
    <property type="entry name" value="Cyt_c_oxase-like_su1_dom"/>
</dbReference>
<feature type="transmembrane region" description="Helical" evidence="3">
    <location>
        <begin position="202"/>
        <end position="223"/>
    </location>
</feature>
<dbReference type="AlphaFoldDB" id="A0A1Q8QWZ8"/>
<feature type="transmembrane region" description="Helical" evidence="3">
    <location>
        <begin position="383"/>
        <end position="406"/>
    </location>
</feature>
<sequence length="470" mass="52506">MTEENRRAIRLAFSSALVWLIFGVIIGAWESIIYAHPEIMYSLPVWVRPFVEFGKLRQIHVNTLAFAWLSIGFIGALLAIVPKLTGASLAKPRLAIAAIWSWNLAIIIGVIALDMGKTRAREYASLIWPSDALMILSFILLNIVVWKTLIQRKEKTLHVALWYLAGSIVWMPLIIILGKGLWLDFFSNPFFGVFDNVANWFLGHNILGLWFTTLGIGAAYYIIPQMTKNPIYNHKLSIIGFWSLVLCYPAVGAHHTLAGPVPVWLMAEATTFSILMVIPVTSALWNIHKTIGSKWELFVKEPIFAFITTGLFFYFVVSLQGSFQALRFVSEYLHFSQWVPAHAMLALGGGFSFICIAAIYFFGPEVFGGEWYSRRLQGWHFGLSLFGILGIFSGLTIAGLIQGANWQNTNAGMHWIDATVRAVHPHMVVLAISGAVFGIAQIIFAANYVLSLRVNARPQVAFRKEASVNV</sequence>
<dbReference type="PROSITE" id="PS50855">
    <property type="entry name" value="COX1"/>
    <property type="match status" value="1"/>
</dbReference>
<dbReference type="InterPro" id="IPR036927">
    <property type="entry name" value="Cyt_c_oxase-like_su1_sf"/>
</dbReference>
<dbReference type="SUPFAM" id="SSF81442">
    <property type="entry name" value="Cytochrome c oxidase subunit I-like"/>
    <property type="match status" value="1"/>
</dbReference>
<accession>A0A1Q8QWZ8</accession>
<dbReference type="RefSeq" id="WP_075364793.1">
    <property type="nucleotide sequence ID" value="NZ_MLBF01000013.1"/>
</dbReference>
<dbReference type="GO" id="GO:0022904">
    <property type="term" value="P:respiratory electron transport chain"/>
    <property type="evidence" value="ECO:0007669"/>
    <property type="project" value="TreeGrafter"/>
</dbReference>
<gene>
    <name evidence="5" type="ORF">DSOL_2151</name>
</gene>
<dbReference type="Pfam" id="PF00115">
    <property type="entry name" value="COX1"/>
    <property type="match status" value="1"/>
</dbReference>
<dbReference type="Gene3D" id="1.20.210.10">
    <property type="entry name" value="Cytochrome c oxidase-like, subunit I domain"/>
    <property type="match status" value="1"/>
</dbReference>
<dbReference type="STRING" id="1888891.DSOL_2151"/>
<name>A0A1Q8QWZ8_9FIRM</name>
<organism evidence="5 6">
    <name type="scientific">Desulfosporosinus metallidurans</name>
    <dbReference type="NCBI Taxonomy" id="1888891"/>
    <lineage>
        <taxon>Bacteria</taxon>
        <taxon>Bacillati</taxon>
        <taxon>Bacillota</taxon>
        <taxon>Clostridia</taxon>
        <taxon>Eubacteriales</taxon>
        <taxon>Desulfitobacteriaceae</taxon>
        <taxon>Desulfosporosinus</taxon>
    </lineage>
</organism>
<feature type="transmembrane region" description="Helical" evidence="3">
    <location>
        <begin position="297"/>
        <end position="317"/>
    </location>
</feature>
<feature type="transmembrane region" description="Helical" evidence="3">
    <location>
        <begin position="93"/>
        <end position="112"/>
    </location>
</feature>
<evidence type="ECO:0000313" key="6">
    <source>
        <dbReference type="Proteomes" id="UP000186102"/>
    </source>
</evidence>
<feature type="transmembrane region" description="Helical" evidence="3">
    <location>
        <begin position="59"/>
        <end position="81"/>
    </location>
</feature>
<protein>
    <submittedName>
        <fullName evidence="5">Cytochrome c oxidase subunit CcoN</fullName>
    </submittedName>
</protein>
<evidence type="ECO:0000259" key="4">
    <source>
        <dbReference type="PROSITE" id="PS50855"/>
    </source>
</evidence>
<keyword evidence="3" id="KW-0472">Membrane</keyword>
<evidence type="ECO:0000256" key="3">
    <source>
        <dbReference type="SAM" id="Phobius"/>
    </source>
</evidence>
<dbReference type="GO" id="GO:0004129">
    <property type="term" value="F:cytochrome-c oxidase activity"/>
    <property type="evidence" value="ECO:0007669"/>
    <property type="project" value="InterPro"/>
</dbReference>
<comment type="caution">
    <text evidence="5">The sequence shown here is derived from an EMBL/GenBank/DDBJ whole genome shotgun (WGS) entry which is preliminary data.</text>
</comment>
<dbReference type="GO" id="GO:0020037">
    <property type="term" value="F:heme binding"/>
    <property type="evidence" value="ECO:0007669"/>
    <property type="project" value="InterPro"/>
</dbReference>
<keyword evidence="1" id="KW-0679">Respiratory chain</keyword>
<keyword evidence="6" id="KW-1185">Reference proteome</keyword>
<feature type="transmembrane region" description="Helical" evidence="3">
    <location>
        <begin position="12"/>
        <end position="35"/>
    </location>
</feature>
<evidence type="ECO:0000256" key="1">
    <source>
        <dbReference type="ARBA" id="ARBA00022660"/>
    </source>
</evidence>
<keyword evidence="3" id="KW-1133">Transmembrane helix</keyword>
<dbReference type="InterPro" id="IPR000883">
    <property type="entry name" value="Cyt_C_Oxase_1"/>
</dbReference>
<feature type="transmembrane region" description="Helical" evidence="3">
    <location>
        <begin position="161"/>
        <end position="182"/>
    </location>
</feature>
<evidence type="ECO:0000256" key="2">
    <source>
        <dbReference type="ARBA" id="ARBA00022982"/>
    </source>
</evidence>
<keyword evidence="3" id="KW-0812">Transmembrane</keyword>
<proteinExistence type="predicted"/>
<dbReference type="EMBL" id="MLBF01000013">
    <property type="protein sequence ID" value="OLN31856.1"/>
    <property type="molecule type" value="Genomic_DNA"/>
</dbReference>
<dbReference type="Proteomes" id="UP000186102">
    <property type="component" value="Unassembled WGS sequence"/>
</dbReference>
<feature type="transmembrane region" description="Helical" evidence="3">
    <location>
        <begin position="235"/>
        <end position="251"/>
    </location>
</feature>
<feature type="transmembrane region" description="Helical" evidence="3">
    <location>
        <begin position="426"/>
        <end position="450"/>
    </location>
</feature>
<keyword evidence="1" id="KW-0813">Transport</keyword>
<feature type="transmembrane region" description="Helical" evidence="3">
    <location>
        <begin position="132"/>
        <end position="149"/>
    </location>
</feature>
<dbReference type="GO" id="GO:0009060">
    <property type="term" value="P:aerobic respiration"/>
    <property type="evidence" value="ECO:0007669"/>
    <property type="project" value="InterPro"/>
</dbReference>
<dbReference type="PANTHER" id="PTHR10422">
    <property type="entry name" value="CYTOCHROME C OXIDASE SUBUNIT 1"/>
    <property type="match status" value="1"/>
</dbReference>
<dbReference type="GO" id="GO:0015990">
    <property type="term" value="P:electron transport coupled proton transport"/>
    <property type="evidence" value="ECO:0007669"/>
    <property type="project" value="TreeGrafter"/>
</dbReference>
<feature type="transmembrane region" description="Helical" evidence="3">
    <location>
        <begin position="263"/>
        <end position="285"/>
    </location>
</feature>
<reference evidence="5 6" key="1">
    <citation type="submission" date="2016-09" db="EMBL/GenBank/DDBJ databases">
        <title>Complete genome of Desulfosporosinus sp. OL.</title>
        <authorList>
            <person name="Mardanov A."/>
            <person name="Beletsky A."/>
            <person name="Panova A."/>
            <person name="Karnachuk O."/>
            <person name="Ravin N."/>
        </authorList>
    </citation>
    <scope>NUCLEOTIDE SEQUENCE [LARGE SCALE GENOMIC DNA]</scope>
    <source>
        <strain evidence="5 6">OL</strain>
    </source>
</reference>
<dbReference type="OrthoDB" id="9764568at2"/>
<feature type="transmembrane region" description="Helical" evidence="3">
    <location>
        <begin position="337"/>
        <end position="362"/>
    </location>
</feature>
<dbReference type="GO" id="GO:0016020">
    <property type="term" value="C:membrane"/>
    <property type="evidence" value="ECO:0007669"/>
    <property type="project" value="InterPro"/>
</dbReference>
<dbReference type="PANTHER" id="PTHR10422:SF29">
    <property type="entry name" value="CYTOCHROME C OXIDASE SUBUNIT 1 HOMOLOG, BACTEROID"/>
    <property type="match status" value="1"/>
</dbReference>
<evidence type="ECO:0000313" key="5">
    <source>
        <dbReference type="EMBL" id="OLN31856.1"/>
    </source>
</evidence>
<keyword evidence="2" id="KW-0249">Electron transport</keyword>